<dbReference type="Proteomes" id="UP000217199">
    <property type="component" value="Unassembled WGS sequence"/>
</dbReference>
<protein>
    <submittedName>
        <fullName evidence="1">Uncharacterized protein</fullName>
    </submittedName>
</protein>
<evidence type="ECO:0000313" key="2">
    <source>
        <dbReference type="Proteomes" id="UP000217199"/>
    </source>
</evidence>
<comment type="caution">
    <text evidence="1">The sequence shown here is derived from an EMBL/GenBank/DDBJ whole genome shotgun (WGS) entry which is preliminary data.</text>
</comment>
<sequence length="164" mass="18264">MGSDNIVWRRIGVCTDSTRSATDVNDHVGTVTSPMLSSARRAGISKDHRFQVSTRYTKATSATASALSVHERNIDIVHHPKLTASSTPTRSHASTIRRNTANAAPSFGAQRTLRPPFVRHYLCQIHLSIPVDNSTSAFRTLRGQYDFPGRNCQFKKYFNSLNNF</sequence>
<proteinExistence type="predicted"/>
<gene>
    <name evidence="1" type="ORF">PNOK_0972000</name>
</gene>
<reference evidence="1 2" key="1">
    <citation type="journal article" date="2017" name="Mol. Ecol.">
        <title>Comparative and population genomic landscape of Phellinus noxius: A hypervariable fungus causing root rot in trees.</title>
        <authorList>
            <person name="Chung C.L."/>
            <person name="Lee T.J."/>
            <person name="Akiba M."/>
            <person name="Lee H.H."/>
            <person name="Kuo T.H."/>
            <person name="Liu D."/>
            <person name="Ke H.M."/>
            <person name="Yokoi T."/>
            <person name="Roa M.B."/>
            <person name="Lu M.J."/>
            <person name="Chang Y.Y."/>
            <person name="Ann P.J."/>
            <person name="Tsai J.N."/>
            <person name="Chen C.Y."/>
            <person name="Tzean S.S."/>
            <person name="Ota Y."/>
            <person name="Hattori T."/>
            <person name="Sahashi N."/>
            <person name="Liou R.F."/>
            <person name="Kikuchi T."/>
            <person name="Tsai I.J."/>
        </authorList>
    </citation>
    <scope>NUCLEOTIDE SEQUENCE [LARGE SCALE GENOMIC DNA]</scope>
    <source>
        <strain evidence="1 2">FFPRI411160</strain>
    </source>
</reference>
<accession>A0A286U529</accession>
<dbReference type="AlphaFoldDB" id="A0A286U529"/>
<evidence type="ECO:0000313" key="1">
    <source>
        <dbReference type="EMBL" id="PAV14642.1"/>
    </source>
</evidence>
<keyword evidence="2" id="KW-1185">Reference proteome</keyword>
<organism evidence="1 2">
    <name type="scientific">Pyrrhoderma noxium</name>
    <dbReference type="NCBI Taxonomy" id="2282107"/>
    <lineage>
        <taxon>Eukaryota</taxon>
        <taxon>Fungi</taxon>
        <taxon>Dikarya</taxon>
        <taxon>Basidiomycota</taxon>
        <taxon>Agaricomycotina</taxon>
        <taxon>Agaricomycetes</taxon>
        <taxon>Hymenochaetales</taxon>
        <taxon>Hymenochaetaceae</taxon>
        <taxon>Pyrrhoderma</taxon>
    </lineage>
</organism>
<dbReference type="InParanoid" id="A0A286U529"/>
<dbReference type="EMBL" id="NBII01000012">
    <property type="protein sequence ID" value="PAV14642.1"/>
    <property type="molecule type" value="Genomic_DNA"/>
</dbReference>
<name>A0A286U529_9AGAM</name>